<evidence type="ECO:0008006" key="3">
    <source>
        <dbReference type="Google" id="ProtNLM"/>
    </source>
</evidence>
<comment type="caution">
    <text evidence="1">The sequence shown here is derived from an EMBL/GenBank/DDBJ whole genome shotgun (WGS) entry which is preliminary data.</text>
</comment>
<organism evidence="1 2">
    <name type="scientific">Pedobacter panaciterrae</name>
    <dbReference type="NCBI Taxonomy" id="363849"/>
    <lineage>
        <taxon>Bacteria</taxon>
        <taxon>Pseudomonadati</taxon>
        <taxon>Bacteroidota</taxon>
        <taxon>Sphingobacteriia</taxon>
        <taxon>Sphingobacteriales</taxon>
        <taxon>Sphingobacteriaceae</taxon>
        <taxon>Pedobacter</taxon>
    </lineage>
</organism>
<keyword evidence="2" id="KW-1185">Reference proteome</keyword>
<dbReference type="Proteomes" id="UP001378956">
    <property type="component" value="Unassembled WGS sequence"/>
</dbReference>
<dbReference type="EMBL" id="JBBEUB010000009">
    <property type="protein sequence ID" value="MEJ2905052.1"/>
    <property type="molecule type" value="Genomic_DNA"/>
</dbReference>
<evidence type="ECO:0000313" key="1">
    <source>
        <dbReference type="EMBL" id="MEJ2905052.1"/>
    </source>
</evidence>
<proteinExistence type="predicted"/>
<gene>
    <name evidence="1" type="ORF">WAE58_21585</name>
</gene>
<dbReference type="RefSeq" id="WP_337717529.1">
    <property type="nucleotide sequence ID" value="NZ_JBBEUB010000009.1"/>
</dbReference>
<reference evidence="1 2" key="1">
    <citation type="submission" date="2024-03" db="EMBL/GenBank/DDBJ databases">
        <title>Sequence of Lycoming College Course Isolates.</title>
        <authorList>
            <person name="Plotts O."/>
            <person name="Newman J."/>
        </authorList>
    </citation>
    <scope>NUCLEOTIDE SEQUENCE [LARGE SCALE GENOMIC DNA]</scope>
    <source>
        <strain evidence="1 2">CJB-3</strain>
    </source>
</reference>
<protein>
    <recommendedName>
        <fullName evidence="3">Helix-turn-helix protein</fullName>
    </recommendedName>
</protein>
<accession>A0ABU8NS25</accession>
<name>A0ABU8NS25_9SPHI</name>
<evidence type="ECO:0000313" key="2">
    <source>
        <dbReference type="Proteomes" id="UP001378956"/>
    </source>
</evidence>
<sequence length="81" mass="9606">MNYHPNRTVIYSDIERSIVYDFWFNPNQTMQQLAEKFGISPYKATALTSQFIRTKDQERQKILKEGSVILQSKINDNKHKL</sequence>